<comment type="caution">
    <text evidence="3">The sequence shown here is derived from an EMBL/GenBank/DDBJ whole genome shotgun (WGS) entry which is preliminary data.</text>
</comment>
<dbReference type="GO" id="GO:0009706">
    <property type="term" value="C:chloroplast inner membrane"/>
    <property type="evidence" value="ECO:0000318"/>
    <property type="project" value="GO_Central"/>
</dbReference>
<gene>
    <name evidence="3" type="ORF">ZOSMA_206G00160</name>
</gene>
<keyword evidence="2" id="KW-0812">Transmembrane</keyword>
<evidence type="ECO:0000256" key="1">
    <source>
        <dbReference type="SAM" id="MobiDB-lite"/>
    </source>
</evidence>
<organism evidence="3 4">
    <name type="scientific">Zostera marina</name>
    <name type="common">Eelgrass</name>
    <dbReference type="NCBI Taxonomy" id="29655"/>
    <lineage>
        <taxon>Eukaryota</taxon>
        <taxon>Viridiplantae</taxon>
        <taxon>Streptophyta</taxon>
        <taxon>Embryophyta</taxon>
        <taxon>Tracheophyta</taxon>
        <taxon>Spermatophyta</taxon>
        <taxon>Magnoliopsida</taxon>
        <taxon>Liliopsida</taxon>
        <taxon>Zosteraceae</taxon>
        <taxon>Zostera</taxon>
    </lineage>
</organism>
<dbReference type="InterPro" id="IPR040377">
    <property type="entry name" value="Ssl2009-like"/>
</dbReference>
<keyword evidence="2" id="KW-0472">Membrane</keyword>
<dbReference type="AlphaFoldDB" id="A0A0K9PNK3"/>
<dbReference type="Proteomes" id="UP000036987">
    <property type="component" value="Unassembled WGS sequence"/>
</dbReference>
<protein>
    <submittedName>
        <fullName evidence="3">Uncharacterized protein</fullName>
    </submittedName>
</protein>
<dbReference type="PANTHER" id="PTHR34048:SF3">
    <property type="entry name" value="LOW-DENSITY RECEPTOR-LIKE PROTEIN"/>
    <property type="match status" value="1"/>
</dbReference>
<dbReference type="EMBL" id="LFYR01000748">
    <property type="protein sequence ID" value="KMZ69807.1"/>
    <property type="molecule type" value="Genomic_DNA"/>
</dbReference>
<name>A0A0K9PNK3_ZOSMR</name>
<keyword evidence="2" id="KW-1133">Transmembrane helix</keyword>
<keyword evidence="4" id="KW-1185">Reference proteome</keyword>
<dbReference type="PANTHER" id="PTHR34048">
    <property type="entry name" value="LOW-DENSITY RECEPTOR-LIKE PROTEIN"/>
    <property type="match status" value="1"/>
</dbReference>
<dbReference type="OMA" id="SVCAEYC"/>
<feature type="compositionally biased region" description="Acidic residues" evidence="1">
    <location>
        <begin position="154"/>
        <end position="168"/>
    </location>
</feature>
<evidence type="ECO:0000313" key="3">
    <source>
        <dbReference type="EMBL" id="KMZ69807.1"/>
    </source>
</evidence>
<feature type="transmembrane region" description="Helical" evidence="2">
    <location>
        <begin position="71"/>
        <end position="90"/>
    </location>
</feature>
<evidence type="ECO:0000256" key="2">
    <source>
        <dbReference type="SAM" id="Phobius"/>
    </source>
</evidence>
<accession>A0A0K9PNK3</accession>
<proteinExistence type="predicted"/>
<reference evidence="4" key="1">
    <citation type="journal article" date="2016" name="Nature">
        <title>The genome of the seagrass Zostera marina reveals angiosperm adaptation to the sea.</title>
        <authorList>
            <person name="Olsen J.L."/>
            <person name="Rouze P."/>
            <person name="Verhelst B."/>
            <person name="Lin Y.-C."/>
            <person name="Bayer T."/>
            <person name="Collen J."/>
            <person name="Dattolo E."/>
            <person name="De Paoli E."/>
            <person name="Dittami S."/>
            <person name="Maumus F."/>
            <person name="Michel G."/>
            <person name="Kersting A."/>
            <person name="Lauritano C."/>
            <person name="Lohaus R."/>
            <person name="Toepel M."/>
            <person name="Tonon T."/>
            <person name="Vanneste K."/>
            <person name="Amirebrahimi M."/>
            <person name="Brakel J."/>
            <person name="Bostroem C."/>
            <person name="Chovatia M."/>
            <person name="Grimwood J."/>
            <person name="Jenkins J.W."/>
            <person name="Jueterbock A."/>
            <person name="Mraz A."/>
            <person name="Stam W.T."/>
            <person name="Tice H."/>
            <person name="Bornberg-Bauer E."/>
            <person name="Green P.J."/>
            <person name="Pearson G.A."/>
            <person name="Procaccini G."/>
            <person name="Duarte C.M."/>
            <person name="Schmutz J."/>
            <person name="Reusch T.B.H."/>
            <person name="Van de Peer Y."/>
        </authorList>
    </citation>
    <scope>NUCLEOTIDE SEQUENCE [LARGE SCALE GENOMIC DNA]</scope>
    <source>
        <strain evidence="4">cv. Finnish</strain>
    </source>
</reference>
<feature type="region of interest" description="Disordered" evidence="1">
    <location>
        <begin position="142"/>
        <end position="168"/>
    </location>
</feature>
<dbReference type="OrthoDB" id="2020464at2759"/>
<sequence length="168" mass="18696">MAFFTTSSALSIAGGVHFGSPCINSTKIGALDGRRLQILYLRQPRLSDHRRKLLSVRAEYRDDGYNAGGDFAAGFILGGALFGTLAYIFAPQIRKSLLNENEDGFQRLKEPKYYGKRLEPEMTQHTLKERIGQLNSTIDNVSSRLKGDNKESFESMEAEAESEIESAL</sequence>
<evidence type="ECO:0000313" key="4">
    <source>
        <dbReference type="Proteomes" id="UP000036987"/>
    </source>
</evidence>